<protein>
    <submittedName>
        <fullName evidence="2">Uncharacterized protein</fullName>
    </submittedName>
</protein>
<organism evidence="2 3">
    <name type="scientific">Desulfatibacillum alkenivorans DSM 16219</name>
    <dbReference type="NCBI Taxonomy" id="1121393"/>
    <lineage>
        <taxon>Bacteria</taxon>
        <taxon>Pseudomonadati</taxon>
        <taxon>Thermodesulfobacteriota</taxon>
        <taxon>Desulfobacteria</taxon>
        <taxon>Desulfobacterales</taxon>
        <taxon>Desulfatibacillaceae</taxon>
        <taxon>Desulfatibacillum</taxon>
    </lineage>
</organism>
<keyword evidence="3" id="KW-1185">Reference proteome</keyword>
<proteinExistence type="predicted"/>
<gene>
    <name evidence="2" type="ORF">SAMN02745216_00158</name>
</gene>
<keyword evidence="1" id="KW-0732">Signal</keyword>
<dbReference type="OrthoDB" id="9894867at2"/>
<evidence type="ECO:0000313" key="2">
    <source>
        <dbReference type="EMBL" id="SHI56365.1"/>
    </source>
</evidence>
<dbReference type="EMBL" id="FQZU01000001">
    <property type="protein sequence ID" value="SHI56365.1"/>
    <property type="molecule type" value="Genomic_DNA"/>
</dbReference>
<feature type="chain" id="PRO_5012929073" evidence="1">
    <location>
        <begin position="26"/>
        <end position="162"/>
    </location>
</feature>
<accession>A0A1M6C5R3</accession>
<name>A0A1M6C5R3_9BACT</name>
<dbReference type="AlphaFoldDB" id="A0A1M6C5R3"/>
<reference evidence="3" key="1">
    <citation type="submission" date="2016-11" db="EMBL/GenBank/DDBJ databases">
        <authorList>
            <person name="Varghese N."/>
            <person name="Submissions S."/>
        </authorList>
    </citation>
    <scope>NUCLEOTIDE SEQUENCE [LARGE SCALE GENOMIC DNA]</scope>
    <source>
        <strain evidence="3">DSM 16219</strain>
    </source>
</reference>
<evidence type="ECO:0000256" key="1">
    <source>
        <dbReference type="SAM" id="SignalP"/>
    </source>
</evidence>
<dbReference type="RefSeq" id="WP_073471924.1">
    <property type="nucleotide sequence ID" value="NZ_FQZU01000001.1"/>
</dbReference>
<sequence>MKKVLLGLLVFAACIGLPVTGSVGAPVPVGDSVIVSLNGGTIKRVIASLDGITLPPSAATDTAWTFNLLGIGPGQRLSFRVVGVSDGSSDPSVAIQGDAIGAFLTVSKAICRGKTNRQRAIADILHGDPTYCDCTGLTPGDGDNLVITVTCLTAGGDIPQQF</sequence>
<evidence type="ECO:0000313" key="3">
    <source>
        <dbReference type="Proteomes" id="UP000183994"/>
    </source>
</evidence>
<dbReference type="Proteomes" id="UP000183994">
    <property type="component" value="Unassembled WGS sequence"/>
</dbReference>
<feature type="signal peptide" evidence="1">
    <location>
        <begin position="1"/>
        <end position="25"/>
    </location>
</feature>